<protein>
    <submittedName>
        <fullName evidence="1">Uncharacterized protein</fullName>
    </submittedName>
</protein>
<name>A0A8S1MZ46_9CILI</name>
<reference evidence="1" key="1">
    <citation type="submission" date="2021-01" db="EMBL/GenBank/DDBJ databases">
        <authorList>
            <consortium name="Genoscope - CEA"/>
            <person name="William W."/>
        </authorList>
    </citation>
    <scope>NUCLEOTIDE SEQUENCE</scope>
</reference>
<keyword evidence="2" id="KW-1185">Reference proteome</keyword>
<accession>A0A8S1MZ46</accession>
<comment type="caution">
    <text evidence="1">The sequence shown here is derived from an EMBL/GenBank/DDBJ whole genome shotgun (WGS) entry which is preliminary data.</text>
</comment>
<gene>
    <name evidence="1" type="ORF">PSON_ATCC_30995.1.T0430128</name>
</gene>
<evidence type="ECO:0000313" key="1">
    <source>
        <dbReference type="EMBL" id="CAD8082313.1"/>
    </source>
</evidence>
<dbReference type="Proteomes" id="UP000692954">
    <property type="component" value="Unassembled WGS sequence"/>
</dbReference>
<proteinExistence type="predicted"/>
<evidence type="ECO:0000313" key="2">
    <source>
        <dbReference type="Proteomes" id="UP000692954"/>
    </source>
</evidence>
<organism evidence="1 2">
    <name type="scientific">Paramecium sonneborni</name>
    <dbReference type="NCBI Taxonomy" id="65129"/>
    <lineage>
        <taxon>Eukaryota</taxon>
        <taxon>Sar</taxon>
        <taxon>Alveolata</taxon>
        <taxon>Ciliophora</taxon>
        <taxon>Intramacronucleata</taxon>
        <taxon>Oligohymenophorea</taxon>
        <taxon>Peniculida</taxon>
        <taxon>Parameciidae</taxon>
        <taxon>Paramecium</taxon>
    </lineage>
</organism>
<sequence>MLKEPNIHIVNKKKFQKQIRQLFCNFKRVKQKELRRKLISIYVINNKQQIIIRIVKKQDECQNDFQIIIHKYYNLQDHFKQRMKFQIIPIYVQYLLRTKLQLKLR</sequence>
<dbReference type="AlphaFoldDB" id="A0A8S1MZ46"/>
<dbReference type="EMBL" id="CAJJDN010000043">
    <property type="protein sequence ID" value="CAD8082313.1"/>
    <property type="molecule type" value="Genomic_DNA"/>
</dbReference>